<accession>A0A4U0FGA3</accession>
<comment type="caution">
    <text evidence="3">The sequence shown here is derived from an EMBL/GenBank/DDBJ whole genome shotgun (WGS) entry which is preliminary data.</text>
</comment>
<dbReference type="SUPFAM" id="SSF55347">
    <property type="entry name" value="Glyceraldehyde-3-phosphate dehydrogenase-like, C-terminal domain"/>
    <property type="match status" value="1"/>
</dbReference>
<dbReference type="Gene3D" id="3.40.50.720">
    <property type="entry name" value="NAD(P)-binding Rossmann-like Domain"/>
    <property type="match status" value="1"/>
</dbReference>
<dbReference type="Gene3D" id="3.30.360.10">
    <property type="entry name" value="Dihydrodipicolinate Reductase, domain 2"/>
    <property type="match status" value="1"/>
</dbReference>
<reference evidence="3 4" key="1">
    <citation type="submission" date="2019-04" db="EMBL/GenBank/DDBJ databases">
        <title>Cohnella sp. nov., isolated from soil.</title>
        <authorList>
            <person name="Kim W."/>
        </authorList>
    </citation>
    <scope>NUCLEOTIDE SEQUENCE [LARGE SCALE GENOMIC DNA]</scope>
    <source>
        <strain evidence="3 4">CAU 1483</strain>
    </source>
</reference>
<organism evidence="3 4">
    <name type="scientific">Cohnella pontilimi</name>
    <dbReference type="NCBI Taxonomy" id="2564100"/>
    <lineage>
        <taxon>Bacteria</taxon>
        <taxon>Bacillati</taxon>
        <taxon>Bacillota</taxon>
        <taxon>Bacilli</taxon>
        <taxon>Bacillales</taxon>
        <taxon>Paenibacillaceae</taxon>
        <taxon>Cohnella</taxon>
    </lineage>
</organism>
<dbReference type="PANTHER" id="PTHR43249:SF1">
    <property type="entry name" value="D-GLUCOSIDE 3-DEHYDROGENASE"/>
    <property type="match status" value="1"/>
</dbReference>
<dbReference type="EMBL" id="SUPK01000001">
    <property type="protein sequence ID" value="TJY43931.1"/>
    <property type="molecule type" value="Genomic_DNA"/>
</dbReference>
<dbReference type="InterPro" id="IPR052515">
    <property type="entry name" value="Gfo/Idh/MocA_Oxidoreductase"/>
</dbReference>
<dbReference type="AlphaFoldDB" id="A0A4U0FGA3"/>
<dbReference type="OrthoDB" id="9815825at2"/>
<dbReference type="GO" id="GO:0000166">
    <property type="term" value="F:nucleotide binding"/>
    <property type="evidence" value="ECO:0007669"/>
    <property type="project" value="InterPro"/>
</dbReference>
<dbReference type="InterPro" id="IPR000683">
    <property type="entry name" value="Gfo/Idh/MocA-like_OxRdtase_N"/>
</dbReference>
<evidence type="ECO:0000313" key="3">
    <source>
        <dbReference type="EMBL" id="TJY43931.1"/>
    </source>
</evidence>
<feature type="domain" description="GFO/IDH/MocA-like oxidoreductase" evidence="2">
    <location>
        <begin position="134"/>
        <end position="259"/>
    </location>
</feature>
<sequence>MKKVRIGIIGLGNMGTGHAQYLAKGEVEGAELTAISDPRPERLQWAAETLGDGVQRYEDPEALLTSGSIDGVLICTPHYSHPELAIQAFRNSLHVLIEKPAGVHTRQVREMNEEASRSGLVFGIMYNQRTNPMYRKLREMIRQGELGEIRRLNWIITDWYRSQSYYNSGGWRASWAGEGGGVLINQAPHQLDLWQWTTGMMPKRIRAFCSFGKHRDIEVENEVTAYAEYENGATAVFITSTCETPGTNRFEVTGDRGKIVMEGGRMTFWRNEKSETEFNATYTGGFGQPEYQTVEIPLEPGEGEQHKGITKDWVQAIQSGTPLLAPGEEGIKGLMLSNAMLLSAWTDDWAELPLDEDLFYNLLQERIRTSGGVQS</sequence>
<dbReference type="PANTHER" id="PTHR43249">
    <property type="entry name" value="UDP-N-ACETYL-2-AMINO-2-DEOXY-D-GLUCURONATE OXIDASE"/>
    <property type="match status" value="1"/>
</dbReference>
<evidence type="ECO:0000313" key="4">
    <source>
        <dbReference type="Proteomes" id="UP000309673"/>
    </source>
</evidence>
<dbReference type="InterPro" id="IPR036291">
    <property type="entry name" value="NAD(P)-bd_dom_sf"/>
</dbReference>
<dbReference type="SUPFAM" id="SSF51735">
    <property type="entry name" value="NAD(P)-binding Rossmann-fold domains"/>
    <property type="match status" value="1"/>
</dbReference>
<evidence type="ECO:0000259" key="2">
    <source>
        <dbReference type="Pfam" id="PF22725"/>
    </source>
</evidence>
<dbReference type="Pfam" id="PF01408">
    <property type="entry name" value="GFO_IDH_MocA"/>
    <property type="match status" value="1"/>
</dbReference>
<evidence type="ECO:0000259" key="1">
    <source>
        <dbReference type="Pfam" id="PF01408"/>
    </source>
</evidence>
<dbReference type="InterPro" id="IPR055170">
    <property type="entry name" value="GFO_IDH_MocA-like_dom"/>
</dbReference>
<dbReference type="Pfam" id="PF22725">
    <property type="entry name" value="GFO_IDH_MocA_C3"/>
    <property type="match status" value="1"/>
</dbReference>
<feature type="domain" description="Gfo/Idh/MocA-like oxidoreductase N-terminal" evidence="1">
    <location>
        <begin position="4"/>
        <end position="123"/>
    </location>
</feature>
<keyword evidence="4" id="KW-1185">Reference proteome</keyword>
<protein>
    <submittedName>
        <fullName evidence="3">Gfo/Idh/MocA family oxidoreductase</fullName>
    </submittedName>
</protein>
<dbReference type="Proteomes" id="UP000309673">
    <property type="component" value="Unassembled WGS sequence"/>
</dbReference>
<name>A0A4U0FGA3_9BACL</name>
<gene>
    <name evidence="3" type="ORF">E5161_00560</name>
</gene>
<proteinExistence type="predicted"/>
<dbReference type="RefSeq" id="WP_136775652.1">
    <property type="nucleotide sequence ID" value="NZ_SUPK01000001.1"/>
</dbReference>